<proteinExistence type="predicted"/>
<sequence length="70" mass="7991">MPRREDMIKEEARALWRAVHGDPVPDLTGSELLAMICGGVDVADYDRVQSPFLRPSLITRPEDWRERRGG</sequence>
<dbReference type="AlphaFoldDB" id="A0A2T9K7P2"/>
<comment type="caution">
    <text evidence="1">The sequence shown here is derived from an EMBL/GenBank/DDBJ whole genome shotgun (WGS) entry which is preliminary data.</text>
</comment>
<dbReference type="Proteomes" id="UP000245073">
    <property type="component" value="Unassembled WGS sequence"/>
</dbReference>
<name>A0A2T9K7P2_9CAUL</name>
<protein>
    <submittedName>
        <fullName evidence="1">Uncharacterized protein</fullName>
    </submittedName>
</protein>
<reference evidence="1 2" key="1">
    <citation type="submission" date="2018-04" db="EMBL/GenBank/DDBJ databases">
        <title>The genome sequence of Caulobacter sp. 744.</title>
        <authorList>
            <person name="Gao J."/>
            <person name="Sun J."/>
        </authorList>
    </citation>
    <scope>NUCLEOTIDE SEQUENCE [LARGE SCALE GENOMIC DNA]</scope>
    <source>
        <strain evidence="1 2">774</strain>
    </source>
</reference>
<gene>
    <name evidence="1" type="ORF">DDF67_05690</name>
</gene>
<organism evidence="1 2">
    <name type="scientific">Caulobacter endophyticus</name>
    <dbReference type="NCBI Taxonomy" id="2172652"/>
    <lineage>
        <taxon>Bacteria</taxon>
        <taxon>Pseudomonadati</taxon>
        <taxon>Pseudomonadota</taxon>
        <taxon>Alphaproteobacteria</taxon>
        <taxon>Caulobacterales</taxon>
        <taxon>Caulobacteraceae</taxon>
        <taxon>Caulobacter</taxon>
    </lineage>
</organism>
<dbReference type="OrthoDB" id="7190656at2"/>
<evidence type="ECO:0000313" key="1">
    <source>
        <dbReference type="EMBL" id="PVM91988.1"/>
    </source>
</evidence>
<keyword evidence="2" id="KW-1185">Reference proteome</keyword>
<evidence type="ECO:0000313" key="2">
    <source>
        <dbReference type="Proteomes" id="UP000245073"/>
    </source>
</evidence>
<dbReference type="EMBL" id="QDKQ01000026">
    <property type="protein sequence ID" value="PVM91988.1"/>
    <property type="molecule type" value="Genomic_DNA"/>
</dbReference>
<dbReference type="RefSeq" id="WP_109099963.1">
    <property type="nucleotide sequence ID" value="NZ_QDKQ01000026.1"/>
</dbReference>
<accession>A0A2T9K7P2</accession>